<keyword evidence="2" id="KW-0805">Transcription regulation</keyword>
<dbReference type="GO" id="GO:0003677">
    <property type="term" value="F:DNA binding"/>
    <property type="evidence" value="ECO:0007669"/>
    <property type="project" value="UniProtKB-KW"/>
</dbReference>
<evidence type="ECO:0000256" key="1">
    <source>
        <dbReference type="ARBA" id="ARBA00011046"/>
    </source>
</evidence>
<sequence length="190" mass="20737">MNIIHRNSNSCTRGDTGKSCIEGHLQDIMSGVGRQSAIPSNRVHQVQTNFLMARKAQDVTDAELAILEQLWAEGPLSVKVLSSTLYGEATTSTTATVQKLLGRLESKGCVSRDPTVWPRLFEAAIDRTDLISRRLQNTADELCEGSFGPLLTHLVKSALLSRADRSKLQSMLDELRGEGSPGSDSTNKKK</sequence>
<dbReference type="InterPro" id="IPR005650">
    <property type="entry name" value="BlaI_family"/>
</dbReference>
<dbReference type="Proteomes" id="UP000318288">
    <property type="component" value="Unassembled WGS sequence"/>
</dbReference>
<dbReference type="EMBL" id="SJPW01000003">
    <property type="protein sequence ID" value="TWU56855.1"/>
    <property type="molecule type" value="Genomic_DNA"/>
</dbReference>
<evidence type="ECO:0000256" key="4">
    <source>
        <dbReference type="ARBA" id="ARBA00023163"/>
    </source>
</evidence>
<proteinExistence type="inferred from homology"/>
<protein>
    <submittedName>
        <fullName evidence="5">Penicillinase repressor</fullName>
    </submittedName>
</protein>
<keyword evidence="3" id="KW-0238">DNA-binding</keyword>
<evidence type="ECO:0000256" key="3">
    <source>
        <dbReference type="ARBA" id="ARBA00023125"/>
    </source>
</evidence>
<keyword evidence="4" id="KW-0804">Transcription</keyword>
<dbReference type="InterPro" id="IPR036388">
    <property type="entry name" value="WH-like_DNA-bd_sf"/>
</dbReference>
<evidence type="ECO:0000256" key="2">
    <source>
        <dbReference type="ARBA" id="ARBA00023015"/>
    </source>
</evidence>
<dbReference type="Gene3D" id="1.10.4040.10">
    <property type="entry name" value="Penicillinase repressor domain"/>
    <property type="match status" value="1"/>
</dbReference>
<reference evidence="5 6" key="1">
    <citation type="submission" date="2019-02" db="EMBL/GenBank/DDBJ databases">
        <title>Deep-cultivation of Planctomycetes and their phenomic and genomic characterization uncovers novel biology.</title>
        <authorList>
            <person name="Wiegand S."/>
            <person name="Jogler M."/>
            <person name="Boedeker C."/>
            <person name="Pinto D."/>
            <person name="Vollmers J."/>
            <person name="Rivas-Marin E."/>
            <person name="Kohn T."/>
            <person name="Peeters S.H."/>
            <person name="Heuer A."/>
            <person name="Rast P."/>
            <person name="Oberbeckmann S."/>
            <person name="Bunk B."/>
            <person name="Jeske O."/>
            <person name="Meyerdierks A."/>
            <person name="Storesund J.E."/>
            <person name="Kallscheuer N."/>
            <person name="Luecker S."/>
            <person name="Lage O.M."/>
            <person name="Pohl T."/>
            <person name="Merkel B.J."/>
            <person name="Hornburger P."/>
            <person name="Mueller R.-W."/>
            <person name="Bruemmer F."/>
            <person name="Labrenz M."/>
            <person name="Spormann A.M."/>
            <person name="Op Den Camp H."/>
            <person name="Overmann J."/>
            <person name="Amann R."/>
            <person name="Jetten M.S.M."/>
            <person name="Mascher T."/>
            <person name="Medema M.H."/>
            <person name="Devos D.P."/>
            <person name="Kaster A.-K."/>
            <person name="Ovreas L."/>
            <person name="Rohde M."/>
            <person name="Galperin M.Y."/>
            <person name="Jogler C."/>
        </authorList>
    </citation>
    <scope>NUCLEOTIDE SEQUENCE [LARGE SCALE GENOMIC DNA]</scope>
    <source>
        <strain evidence="5 6">Poly51</strain>
    </source>
</reference>
<dbReference type="SUPFAM" id="SSF46785">
    <property type="entry name" value="Winged helix' DNA-binding domain"/>
    <property type="match status" value="1"/>
</dbReference>
<organism evidence="5 6">
    <name type="scientific">Rubripirellula tenax</name>
    <dbReference type="NCBI Taxonomy" id="2528015"/>
    <lineage>
        <taxon>Bacteria</taxon>
        <taxon>Pseudomonadati</taxon>
        <taxon>Planctomycetota</taxon>
        <taxon>Planctomycetia</taxon>
        <taxon>Pirellulales</taxon>
        <taxon>Pirellulaceae</taxon>
        <taxon>Rubripirellula</taxon>
    </lineage>
</organism>
<evidence type="ECO:0000313" key="6">
    <source>
        <dbReference type="Proteomes" id="UP000318288"/>
    </source>
</evidence>
<keyword evidence="6" id="KW-1185">Reference proteome</keyword>
<dbReference type="GO" id="GO:0045892">
    <property type="term" value="P:negative regulation of DNA-templated transcription"/>
    <property type="evidence" value="ECO:0007669"/>
    <property type="project" value="InterPro"/>
</dbReference>
<dbReference type="InterPro" id="IPR036390">
    <property type="entry name" value="WH_DNA-bd_sf"/>
</dbReference>
<dbReference type="Gene3D" id="1.10.10.10">
    <property type="entry name" value="Winged helix-like DNA-binding domain superfamily/Winged helix DNA-binding domain"/>
    <property type="match status" value="1"/>
</dbReference>
<accession>A0A5C6F6I2</accession>
<name>A0A5C6F6I2_9BACT</name>
<gene>
    <name evidence="5" type="ORF">Poly51_27720</name>
</gene>
<evidence type="ECO:0000313" key="5">
    <source>
        <dbReference type="EMBL" id="TWU56855.1"/>
    </source>
</evidence>
<comment type="similarity">
    <text evidence="1">Belongs to the BlaI transcriptional regulatory family.</text>
</comment>
<dbReference type="AlphaFoldDB" id="A0A5C6F6I2"/>
<dbReference type="Pfam" id="PF03965">
    <property type="entry name" value="Penicillinase_R"/>
    <property type="match status" value="1"/>
</dbReference>
<comment type="caution">
    <text evidence="5">The sequence shown here is derived from an EMBL/GenBank/DDBJ whole genome shotgun (WGS) entry which is preliminary data.</text>
</comment>